<reference evidence="5" key="1">
    <citation type="submission" date="2019-09" db="EMBL/GenBank/DDBJ databases">
        <title>Characterisation of the sponge microbiome using genome-centric metagenomics.</title>
        <authorList>
            <person name="Engelberts J.P."/>
            <person name="Robbins S.J."/>
            <person name="De Goeij J.M."/>
            <person name="Aranda M."/>
            <person name="Bell S.C."/>
            <person name="Webster N.S."/>
        </authorList>
    </citation>
    <scope>NUCLEOTIDE SEQUENCE</scope>
    <source>
        <strain evidence="5">SB0661_bin_32</strain>
    </source>
</reference>
<organism evidence="5">
    <name type="scientific">Caldilineaceae bacterium SB0661_bin_32</name>
    <dbReference type="NCBI Taxonomy" id="2605255"/>
    <lineage>
        <taxon>Bacteria</taxon>
        <taxon>Bacillati</taxon>
        <taxon>Chloroflexota</taxon>
        <taxon>Caldilineae</taxon>
        <taxon>Caldilineales</taxon>
        <taxon>Caldilineaceae</taxon>
    </lineage>
</organism>
<evidence type="ECO:0000256" key="3">
    <source>
        <dbReference type="ARBA" id="ARBA00022729"/>
    </source>
</evidence>
<dbReference type="CDD" id="cd13585">
    <property type="entry name" value="PBP2_TMBP_like"/>
    <property type="match status" value="1"/>
</dbReference>
<evidence type="ECO:0000256" key="4">
    <source>
        <dbReference type="SAM" id="SignalP"/>
    </source>
</evidence>
<dbReference type="GO" id="GO:0055085">
    <property type="term" value="P:transmembrane transport"/>
    <property type="evidence" value="ECO:0007669"/>
    <property type="project" value="InterPro"/>
</dbReference>
<dbReference type="PROSITE" id="PS51318">
    <property type="entry name" value="TAT"/>
    <property type="match status" value="1"/>
</dbReference>
<keyword evidence="3 4" id="KW-0732">Signal</keyword>
<accession>A0A6B1DB14</accession>
<dbReference type="InterPro" id="IPR006059">
    <property type="entry name" value="SBP"/>
</dbReference>
<proteinExistence type="inferred from homology"/>
<dbReference type="InterPro" id="IPR006311">
    <property type="entry name" value="TAT_signal"/>
</dbReference>
<evidence type="ECO:0000256" key="2">
    <source>
        <dbReference type="ARBA" id="ARBA00022448"/>
    </source>
</evidence>
<dbReference type="AlphaFoldDB" id="A0A6B1DB14"/>
<protein>
    <submittedName>
        <fullName evidence="5">Sugar ABC transporter substrate-binding protein</fullName>
    </submittedName>
</protein>
<comment type="similarity">
    <text evidence="1">Belongs to the bacterial solute-binding protein 1 family.</text>
</comment>
<evidence type="ECO:0000256" key="1">
    <source>
        <dbReference type="ARBA" id="ARBA00008520"/>
    </source>
</evidence>
<dbReference type="EMBL" id="VXMH01000097">
    <property type="protein sequence ID" value="MYC96824.1"/>
    <property type="molecule type" value="Genomic_DNA"/>
</dbReference>
<dbReference type="InterPro" id="IPR050490">
    <property type="entry name" value="Bact_solute-bd_prot1"/>
</dbReference>
<comment type="caution">
    <text evidence="5">The sequence shown here is derived from an EMBL/GenBank/DDBJ whole genome shotgun (WGS) entry which is preliminary data.</text>
</comment>
<dbReference type="Gene3D" id="3.40.190.10">
    <property type="entry name" value="Periplasmic binding protein-like II"/>
    <property type="match status" value="1"/>
</dbReference>
<dbReference type="PROSITE" id="PS51257">
    <property type="entry name" value="PROKAR_LIPOPROTEIN"/>
    <property type="match status" value="1"/>
</dbReference>
<keyword evidence="2" id="KW-0813">Transport</keyword>
<feature type="signal peptide" evidence="4">
    <location>
        <begin position="1"/>
        <end position="34"/>
    </location>
</feature>
<dbReference type="PROSITE" id="PS01037">
    <property type="entry name" value="SBP_BACTERIAL_1"/>
    <property type="match status" value="1"/>
</dbReference>
<dbReference type="PANTHER" id="PTHR43649:SF12">
    <property type="entry name" value="DIACETYLCHITOBIOSE BINDING PROTEIN DASA"/>
    <property type="match status" value="1"/>
</dbReference>
<dbReference type="SUPFAM" id="SSF53850">
    <property type="entry name" value="Periplasmic binding protein-like II"/>
    <property type="match status" value="1"/>
</dbReference>
<name>A0A6B1DB14_9CHLR</name>
<dbReference type="Pfam" id="PF13416">
    <property type="entry name" value="SBP_bac_8"/>
    <property type="match status" value="1"/>
</dbReference>
<dbReference type="InterPro" id="IPR006061">
    <property type="entry name" value="SBP_1_CS"/>
</dbReference>
<sequence>MSRQPTPFHQNMSRRDMLRLTGVGAAGAALAACAAPVAAPDAGGDSAPAMEPVTVIATTGMPVNTFDNALERSLERLPNIAMEVNANSWGEGGWDGYSDTMLTRIAGGEQIDVIMIAIEGLRLLTAKNVLVVLDDFFAADEPANDILHNDIHVTLREMLQVDSKQYLFPFSWNNMVMYYNTAIFEEEGLDPPPTDWTWDDFLQTCLQVANVTGGADDRFAYSFWGASMFGMCAWYFNNDVSPISDDWLDSNLLDPKVAETLQFLADLILEHKVAPNPEGWDDWAQFHAGNLVMRTCGRWCIAGTFEAEFETYDLQYQPHHSGPLKTVAGTEGWGVSTSSENPEEAWEVVKHLSHSDTSIDLVKVGGSIPALRSVAAMPVFAEYGPPNTALFYESLDFAATVPSPTNFNIVEPILNRNYATIWNGERTVEEALQAAHDELQPEMDKLKQA</sequence>
<feature type="chain" id="PRO_5025585943" evidence="4">
    <location>
        <begin position="35"/>
        <end position="449"/>
    </location>
</feature>
<gene>
    <name evidence="5" type="ORF">F4X14_17800</name>
</gene>
<dbReference type="PANTHER" id="PTHR43649">
    <property type="entry name" value="ARABINOSE-BINDING PROTEIN-RELATED"/>
    <property type="match status" value="1"/>
</dbReference>
<evidence type="ECO:0000313" key="5">
    <source>
        <dbReference type="EMBL" id="MYC96824.1"/>
    </source>
</evidence>